<dbReference type="Proteomes" id="UP000424966">
    <property type="component" value="Chromosome"/>
</dbReference>
<dbReference type="EMBL" id="CP046294">
    <property type="protein sequence ID" value="QGR70431.1"/>
    <property type="molecule type" value="Genomic_DNA"/>
</dbReference>
<dbReference type="RefSeq" id="WP_005182263.1">
    <property type="nucleotide sequence ID" value="NZ_CABHXJ010000023.1"/>
</dbReference>
<dbReference type="eggNOG" id="COG3126">
    <property type="taxonomic scope" value="Bacteria"/>
</dbReference>
<dbReference type="InterPro" id="IPR053196">
    <property type="entry name" value="Lipoprotein_YbaY-like"/>
</dbReference>
<proteinExistence type="predicted"/>
<evidence type="ECO:0000313" key="3">
    <source>
        <dbReference type="Proteomes" id="UP000038750"/>
    </source>
</evidence>
<sequence>MKPWQSIKFWQIAGGAALVVSLAGCAHKGADVPVPAPAGVTAAAAPIAQPAVQGTVNIRERIALPPDAVVTVTLSDASLADAPSRVIAQKAIRTEGKQAPFTFALPFNPADIQPNARIIVSAAITRNGQLLFITDTIAEVINRGAGTQANLLLVPATSVAIETTPGGPATIQGAPAITGSATIQ</sequence>
<dbReference type="OrthoDB" id="5348860at2"/>
<dbReference type="PANTHER" id="PTHR38013">
    <property type="entry name" value="GLYCOPROTEIN/POLYSACCHARIDE METABOLISM"/>
    <property type="match status" value="1"/>
</dbReference>
<dbReference type="EMBL" id="CPZJ01000006">
    <property type="protein sequence ID" value="CNF66454.1"/>
    <property type="molecule type" value="Genomic_DNA"/>
</dbReference>
<dbReference type="InterPro" id="IPR039366">
    <property type="entry name" value="Pilotin"/>
</dbReference>
<dbReference type="PROSITE" id="PS51257">
    <property type="entry name" value="PROKAR_LIPOPROTEIN"/>
    <property type="match status" value="1"/>
</dbReference>
<dbReference type="Pfam" id="PF09619">
    <property type="entry name" value="YscW"/>
    <property type="match status" value="1"/>
</dbReference>
<dbReference type="AlphaFoldDB" id="A0A0T9M6C7"/>
<name>A0A0T9M6C7_YERIN</name>
<dbReference type="Proteomes" id="UP000038750">
    <property type="component" value="Unassembled WGS sequence"/>
</dbReference>
<keyword evidence="1" id="KW-0449">Lipoprotein</keyword>
<reference evidence="1 3" key="1">
    <citation type="submission" date="2015-03" db="EMBL/GenBank/DDBJ databases">
        <authorList>
            <person name="Murphy D."/>
        </authorList>
    </citation>
    <scope>NUCLEOTIDE SEQUENCE [LARGE SCALE GENOMIC DNA]</scope>
    <source>
        <strain evidence="1 3">BR165/97</strain>
    </source>
</reference>
<dbReference type="PANTHER" id="PTHR38013:SF1">
    <property type="entry name" value="GLYCOPROTEIN_POLYSACCHARIDE METABOLISM"/>
    <property type="match status" value="1"/>
</dbReference>
<organism evidence="1 3">
    <name type="scientific">Yersinia intermedia</name>
    <dbReference type="NCBI Taxonomy" id="631"/>
    <lineage>
        <taxon>Bacteria</taxon>
        <taxon>Pseudomonadati</taxon>
        <taxon>Pseudomonadota</taxon>
        <taxon>Gammaproteobacteria</taxon>
        <taxon>Enterobacterales</taxon>
        <taxon>Yersiniaceae</taxon>
        <taxon>Yersinia</taxon>
    </lineage>
</organism>
<evidence type="ECO:0000313" key="2">
    <source>
        <dbReference type="EMBL" id="QGR70431.1"/>
    </source>
</evidence>
<dbReference type="KEGG" id="yin:CH53_2878"/>
<reference evidence="2 4" key="2">
    <citation type="submission" date="2019-11" db="EMBL/GenBank/DDBJ databases">
        <title>FDA dAtabase for Regulatory Grade micrObial Sequences (FDA-ARGOS): Supporting development and validation of Infectious Disease Dx tests.</title>
        <authorList>
            <person name="Patel R."/>
            <person name="Rucinski S."/>
            <person name="Tallon L."/>
            <person name="Sadzewicz L."/>
            <person name="Vavikolanu K."/>
            <person name="Mehta A."/>
            <person name="Aluvathingal J."/>
            <person name="Nadendla S."/>
            <person name="Nandy P."/>
            <person name="Geyer C."/>
            <person name="Yan Y."/>
            <person name="Sichtig H."/>
        </authorList>
    </citation>
    <scope>NUCLEOTIDE SEQUENCE [LARGE SCALE GENOMIC DNA]</scope>
    <source>
        <strain evidence="2 4">FDAARGOS_729</strain>
    </source>
</reference>
<accession>A0A0T9M6C7</accession>
<keyword evidence="4" id="KW-1185">Reference proteome</keyword>
<evidence type="ECO:0000313" key="1">
    <source>
        <dbReference type="EMBL" id="CNF66454.1"/>
    </source>
</evidence>
<evidence type="ECO:0000313" key="4">
    <source>
        <dbReference type="Proteomes" id="UP000424966"/>
    </source>
</evidence>
<protein>
    <submittedName>
        <fullName evidence="1">Putative lipoprotein</fullName>
    </submittedName>
</protein>
<dbReference type="GeneID" id="58046312"/>
<dbReference type="STRING" id="631.CH53_2878"/>
<gene>
    <name evidence="1" type="primary">ybaY</name>
    <name evidence="1" type="ORF">ERS008530_01781</name>
    <name evidence="2" type="ORF">FOC37_08580</name>
</gene>